<evidence type="ECO:0000256" key="13">
    <source>
        <dbReference type="ARBA" id="ARBA00023065"/>
    </source>
</evidence>
<dbReference type="RefSeq" id="WP_199460697.1">
    <property type="nucleotide sequence ID" value="NZ_JAEMUH010000002.1"/>
</dbReference>
<keyword evidence="8 15" id="KW-0547">Nucleotide-binding</keyword>
<feature type="transmembrane region" description="Helical" evidence="15">
    <location>
        <begin position="209"/>
        <end position="230"/>
    </location>
</feature>
<dbReference type="Proteomes" id="UP000598488">
    <property type="component" value="Unassembled WGS sequence"/>
</dbReference>
<dbReference type="SUPFAM" id="SSF55008">
    <property type="entry name" value="HMA, heavy metal-associated domain"/>
    <property type="match status" value="1"/>
</dbReference>
<evidence type="ECO:0000256" key="8">
    <source>
        <dbReference type="ARBA" id="ARBA00022741"/>
    </source>
</evidence>
<dbReference type="Gene3D" id="2.70.150.10">
    <property type="entry name" value="Calcium-transporting ATPase, cytoplasmic transduction domain A"/>
    <property type="match status" value="1"/>
</dbReference>
<name>A0ABS0Z775_9GAMM</name>
<dbReference type="Pfam" id="PF00702">
    <property type="entry name" value="Hydrolase"/>
    <property type="match status" value="1"/>
</dbReference>
<evidence type="ECO:0000259" key="16">
    <source>
        <dbReference type="PROSITE" id="PS50846"/>
    </source>
</evidence>
<sequence length="792" mass="86871">MNKLCFHCGDPIPTDLHIHSQLQNETREFCCYGCQAIAEHICGADLALYYERREMDLAKRATSDSSAIFDLLKDPSLYNEYVFQESNLHSIQLSISGITCSACAWLIEKHLANQVGVVSISVNVSESLASLTWDSNETDIHILAQAFQTIGYSAQPHRHGEQDLVQKNERKKAIIRLGIAGVGMMQVMMSAIAMYAGDLQGMEDAYRHLLRWISFLFATPVVIYAGLPFYKGAIRDIKTRHFTMDLPVSLGVLLSYGSSVLAFYTESGHVYFDSATMFIFFLLLGRFLETLARSNQNSQQTKHSLEPVKVIRDGIETTVPTQKLAVGDIAIINPGQTIPVDGTLLSELTNVDESSLTGEYSPVEKNKGDALHAQTVNVDQKIQLRVKQVGQNTQAATISRITERALSEKPRVAIIADTVAHYFVLAVLLTATITYGFWTVMGEAEAYWIMVSVLVVTCPCALSLATPVALTAMTNTLKRHGLLITRGHVIESLAQTKQIVFDKTGTLTQGKFSIINQKNFSNEHSADVILSIMSGLEQNSQHPIAQAFRPIQPAAVLEIQNITSLGVSGFFNGKEFFFGNLALMTKIGLQQDAALHVENGKLALFLACEQQLISVIYLSDVLRPEAESVLRTLRKNGIRLSLLTGDTRSSALSTLPVSWFDDYETDCLPDQKWQWLKQQGQTEVLMVGDGLNDVPALAGATTSLAMGASSDLAKLHSDAVLLNNHLRTIPEAIEGAKQCRRIIKQNLCWAAGYNATLLPLAVAGLIPPWVAAIGMALSSLIVVLNASRLNTL</sequence>
<dbReference type="SUPFAM" id="SSF81653">
    <property type="entry name" value="Calcium ATPase, transduction domain A"/>
    <property type="match status" value="1"/>
</dbReference>
<dbReference type="CDD" id="cd02079">
    <property type="entry name" value="P-type_ATPase_HM"/>
    <property type="match status" value="1"/>
</dbReference>
<evidence type="ECO:0000256" key="11">
    <source>
        <dbReference type="ARBA" id="ARBA00022967"/>
    </source>
</evidence>
<dbReference type="InterPro" id="IPR023214">
    <property type="entry name" value="HAD_sf"/>
</dbReference>
<dbReference type="PROSITE" id="PS01047">
    <property type="entry name" value="HMA_1"/>
    <property type="match status" value="1"/>
</dbReference>
<evidence type="ECO:0000256" key="9">
    <source>
        <dbReference type="ARBA" id="ARBA00022840"/>
    </source>
</evidence>
<feature type="domain" description="HMA" evidence="16">
    <location>
        <begin position="89"/>
        <end position="155"/>
    </location>
</feature>
<dbReference type="PROSITE" id="PS00154">
    <property type="entry name" value="ATPASE_E1_E2"/>
    <property type="match status" value="1"/>
</dbReference>
<keyword evidence="7 15" id="KW-0479">Metal-binding</keyword>
<dbReference type="InterPro" id="IPR036412">
    <property type="entry name" value="HAD-like_sf"/>
</dbReference>
<dbReference type="SUPFAM" id="SSF56784">
    <property type="entry name" value="HAD-like"/>
    <property type="match status" value="1"/>
</dbReference>
<dbReference type="Gene3D" id="3.40.50.1000">
    <property type="entry name" value="HAD superfamily/HAD-like"/>
    <property type="match status" value="1"/>
</dbReference>
<evidence type="ECO:0000256" key="12">
    <source>
        <dbReference type="ARBA" id="ARBA00022989"/>
    </source>
</evidence>
<dbReference type="InterPro" id="IPR036163">
    <property type="entry name" value="HMA_dom_sf"/>
</dbReference>
<dbReference type="InterPro" id="IPR027256">
    <property type="entry name" value="P-typ_ATPase_IB"/>
</dbReference>
<dbReference type="CDD" id="cd00371">
    <property type="entry name" value="HMA"/>
    <property type="match status" value="1"/>
</dbReference>
<dbReference type="Pfam" id="PF12156">
    <property type="entry name" value="ATPase-cat_bd"/>
    <property type="match status" value="1"/>
</dbReference>
<dbReference type="Gene3D" id="3.30.70.100">
    <property type="match status" value="1"/>
</dbReference>
<keyword evidence="18" id="KW-1185">Reference proteome</keyword>
<keyword evidence="5" id="KW-0597">Phosphoprotein</keyword>
<dbReference type="Gene3D" id="3.40.1110.10">
    <property type="entry name" value="Calcium-transporting ATPase, cytoplasmic domain N"/>
    <property type="match status" value="1"/>
</dbReference>
<feature type="transmembrane region" description="Helical" evidence="15">
    <location>
        <begin position="419"/>
        <end position="440"/>
    </location>
</feature>
<evidence type="ECO:0000256" key="10">
    <source>
        <dbReference type="ARBA" id="ARBA00022842"/>
    </source>
</evidence>
<keyword evidence="13" id="KW-0406">Ion transport</keyword>
<feature type="transmembrane region" description="Helical" evidence="15">
    <location>
        <begin position="270"/>
        <end position="288"/>
    </location>
</feature>
<evidence type="ECO:0000256" key="2">
    <source>
        <dbReference type="ARBA" id="ARBA00006024"/>
    </source>
</evidence>
<evidence type="ECO:0000256" key="6">
    <source>
        <dbReference type="ARBA" id="ARBA00022692"/>
    </source>
</evidence>
<dbReference type="PROSITE" id="PS50846">
    <property type="entry name" value="HMA_2"/>
    <property type="match status" value="1"/>
</dbReference>
<evidence type="ECO:0000256" key="7">
    <source>
        <dbReference type="ARBA" id="ARBA00022723"/>
    </source>
</evidence>
<keyword evidence="12 15" id="KW-1133">Transmembrane helix</keyword>
<feature type="transmembrane region" description="Helical" evidence="15">
    <location>
        <begin position="174"/>
        <end position="197"/>
    </location>
</feature>
<dbReference type="InterPro" id="IPR006121">
    <property type="entry name" value="HMA_dom"/>
</dbReference>
<comment type="similarity">
    <text evidence="2 15">Belongs to the cation transport ATPase (P-type) (TC 3.A.3) family. Type IB subfamily.</text>
</comment>
<keyword evidence="3" id="KW-0813">Transport</keyword>
<dbReference type="SFLD" id="SFLDS00003">
    <property type="entry name" value="Haloacid_Dehalogenase"/>
    <property type="match status" value="1"/>
</dbReference>
<dbReference type="SFLD" id="SFLDF00027">
    <property type="entry name" value="p-type_atpase"/>
    <property type="match status" value="1"/>
</dbReference>
<dbReference type="PRINTS" id="PR00119">
    <property type="entry name" value="CATATPASE"/>
</dbReference>
<dbReference type="NCBIfam" id="TIGR01511">
    <property type="entry name" value="ATPase-IB1_Cu"/>
    <property type="match status" value="1"/>
</dbReference>
<comment type="subcellular location">
    <subcellularLocation>
        <location evidence="1">Cell membrane</location>
        <topology evidence="1">Multi-pass membrane protein</topology>
    </subcellularLocation>
</comment>
<evidence type="ECO:0000256" key="1">
    <source>
        <dbReference type="ARBA" id="ARBA00004651"/>
    </source>
</evidence>
<comment type="caution">
    <text evidence="17">The sequence shown here is derived from an EMBL/GenBank/DDBJ whole genome shotgun (WGS) entry which is preliminary data.</text>
</comment>
<dbReference type="NCBIfam" id="TIGR01525">
    <property type="entry name" value="ATPase-IB_hvy"/>
    <property type="match status" value="1"/>
</dbReference>
<dbReference type="InterPro" id="IPR023299">
    <property type="entry name" value="ATPase_P-typ_cyto_dom_N"/>
</dbReference>
<feature type="transmembrane region" description="Helical" evidence="15">
    <location>
        <begin position="747"/>
        <end position="763"/>
    </location>
</feature>
<evidence type="ECO:0000313" key="18">
    <source>
        <dbReference type="Proteomes" id="UP000598488"/>
    </source>
</evidence>
<dbReference type="InterPro" id="IPR018303">
    <property type="entry name" value="ATPase_P-typ_P_site"/>
</dbReference>
<evidence type="ECO:0000256" key="3">
    <source>
        <dbReference type="ARBA" id="ARBA00022448"/>
    </source>
</evidence>
<dbReference type="InterPro" id="IPR044492">
    <property type="entry name" value="P_typ_ATPase_HD_dom"/>
</dbReference>
<evidence type="ECO:0000256" key="5">
    <source>
        <dbReference type="ARBA" id="ARBA00022553"/>
    </source>
</evidence>
<evidence type="ECO:0000313" key="17">
    <source>
        <dbReference type="EMBL" id="MBJ7549502.1"/>
    </source>
</evidence>
<feature type="transmembrane region" description="Helical" evidence="15">
    <location>
        <begin position="446"/>
        <end position="470"/>
    </location>
</feature>
<dbReference type="PANTHER" id="PTHR43520:SF5">
    <property type="entry name" value="CATION-TRANSPORTING P-TYPE ATPASE-RELATED"/>
    <property type="match status" value="1"/>
</dbReference>
<dbReference type="EMBL" id="JAEMUH010000002">
    <property type="protein sequence ID" value="MBJ7549502.1"/>
    <property type="molecule type" value="Genomic_DNA"/>
</dbReference>
<dbReference type="Pfam" id="PF00403">
    <property type="entry name" value="HMA"/>
    <property type="match status" value="1"/>
</dbReference>
<keyword evidence="14 15" id="KW-0472">Membrane</keyword>
<dbReference type="Pfam" id="PF00122">
    <property type="entry name" value="E1-E2_ATPase"/>
    <property type="match status" value="1"/>
</dbReference>
<gene>
    <name evidence="17" type="primary">cadA</name>
    <name evidence="17" type="ORF">JHD44_02320</name>
</gene>
<accession>A0ABS0Z775</accession>
<keyword evidence="4 15" id="KW-1003">Cell membrane</keyword>
<organism evidence="17 18">
    <name type="scientific">Marinomonas ostreistagni</name>
    <dbReference type="NCBI Taxonomy" id="359209"/>
    <lineage>
        <taxon>Bacteria</taxon>
        <taxon>Pseudomonadati</taxon>
        <taxon>Pseudomonadota</taxon>
        <taxon>Gammaproteobacteria</taxon>
        <taxon>Oceanospirillales</taxon>
        <taxon>Oceanospirillaceae</taxon>
        <taxon>Marinomonas</taxon>
    </lineage>
</organism>
<evidence type="ECO:0000256" key="4">
    <source>
        <dbReference type="ARBA" id="ARBA00022475"/>
    </source>
</evidence>
<keyword evidence="11" id="KW-1278">Translocase</keyword>
<keyword evidence="9 15" id="KW-0067">ATP-binding</keyword>
<protein>
    <submittedName>
        <fullName evidence="17">Cadmium-translocating P-type ATPase</fullName>
    </submittedName>
</protein>
<dbReference type="InterPro" id="IPR023298">
    <property type="entry name" value="ATPase_P-typ_TM_dom_sf"/>
</dbReference>
<evidence type="ECO:0000256" key="15">
    <source>
        <dbReference type="RuleBase" id="RU362081"/>
    </source>
</evidence>
<keyword evidence="6 15" id="KW-0812">Transmembrane</keyword>
<feature type="transmembrane region" description="Helical" evidence="15">
    <location>
        <begin position="242"/>
        <end position="264"/>
    </location>
</feature>
<dbReference type="InterPro" id="IPR021993">
    <property type="entry name" value="ATPase-cat-bd"/>
</dbReference>
<dbReference type="SFLD" id="SFLDG00002">
    <property type="entry name" value="C1.7:_P-type_atpase_like"/>
    <property type="match status" value="1"/>
</dbReference>
<dbReference type="InterPro" id="IPR059000">
    <property type="entry name" value="ATPase_P-type_domA"/>
</dbReference>
<dbReference type="InterPro" id="IPR001757">
    <property type="entry name" value="P_typ_ATPase"/>
</dbReference>
<evidence type="ECO:0000256" key="14">
    <source>
        <dbReference type="ARBA" id="ARBA00023136"/>
    </source>
</evidence>
<dbReference type="SUPFAM" id="SSF81665">
    <property type="entry name" value="Calcium ATPase, transmembrane domain M"/>
    <property type="match status" value="1"/>
</dbReference>
<feature type="transmembrane region" description="Helical" evidence="15">
    <location>
        <begin position="769"/>
        <end position="787"/>
    </location>
</feature>
<keyword evidence="10" id="KW-0460">Magnesium</keyword>
<dbReference type="PANTHER" id="PTHR43520">
    <property type="entry name" value="ATP7, ISOFORM B"/>
    <property type="match status" value="1"/>
</dbReference>
<dbReference type="NCBIfam" id="TIGR01494">
    <property type="entry name" value="ATPase_P-type"/>
    <property type="match status" value="1"/>
</dbReference>
<dbReference type="InterPro" id="IPR008250">
    <property type="entry name" value="ATPase_P-typ_transduc_dom_A_sf"/>
</dbReference>
<reference evidence="17 18" key="1">
    <citation type="submission" date="2020-12" db="EMBL/GenBank/DDBJ databases">
        <title>Comparative genome analysis of fungal antagonists Marinomonas ostreistagni 398 and M. spartinae 468.</title>
        <authorList>
            <person name="Fields J.L."/>
            <person name="Mavrodi O.V."/>
            <person name="Biber P.D."/>
            <person name="Indest K.J."/>
            <person name="Mavrodi D.V."/>
        </authorList>
    </citation>
    <scope>NUCLEOTIDE SEQUENCE [LARGE SCALE GENOMIC DNA]</scope>
    <source>
        <strain evidence="17 18">USM7</strain>
    </source>
</reference>
<dbReference type="PROSITE" id="PS01229">
    <property type="entry name" value="COF_2"/>
    <property type="match status" value="1"/>
</dbReference>
<dbReference type="NCBIfam" id="TIGR01512">
    <property type="entry name" value="ATPase-IB2_Cd"/>
    <property type="match status" value="1"/>
</dbReference>
<dbReference type="InterPro" id="IPR017969">
    <property type="entry name" value="Heavy-metal-associated_CS"/>
</dbReference>
<proteinExistence type="inferred from homology"/>